<dbReference type="RefSeq" id="WP_048690419.1">
    <property type="nucleotide sequence ID" value="NZ_KQ130484.1"/>
</dbReference>
<sequence>MKAGYKIEVASKRIEVKVWGAWDFELTKTFYREVKQAAQPLSKSPWLIVIDFFEWELATPESFPLIAQFSEWAGQNNLADRVVVAQDGMKLSILKDAFGKLSKVPTLYCENLNQVQASSNIQHYFD</sequence>
<dbReference type="STRING" id="1513271.XM47_05080"/>
<comment type="caution">
    <text evidence="1">The sequence shown here is derived from an EMBL/GenBank/DDBJ whole genome shotgun (WGS) entry which is preliminary data.</text>
</comment>
<name>A0A0J8GZI9_9ALTE</name>
<evidence type="ECO:0000313" key="1">
    <source>
        <dbReference type="EMBL" id="KMT66148.1"/>
    </source>
</evidence>
<organism evidence="1 2">
    <name type="scientific">Catenovulum maritimum</name>
    <dbReference type="NCBI Taxonomy" id="1513271"/>
    <lineage>
        <taxon>Bacteria</taxon>
        <taxon>Pseudomonadati</taxon>
        <taxon>Pseudomonadota</taxon>
        <taxon>Gammaproteobacteria</taxon>
        <taxon>Alteromonadales</taxon>
        <taxon>Alteromonadaceae</taxon>
        <taxon>Catenovulum</taxon>
    </lineage>
</organism>
<protein>
    <recommendedName>
        <fullName evidence="3">STAS domain-containing protein</fullName>
    </recommendedName>
</protein>
<proteinExistence type="predicted"/>
<accession>A0A0J8GZI9</accession>
<dbReference type="Proteomes" id="UP000037600">
    <property type="component" value="Unassembled WGS sequence"/>
</dbReference>
<evidence type="ECO:0000313" key="2">
    <source>
        <dbReference type="Proteomes" id="UP000037600"/>
    </source>
</evidence>
<dbReference type="EMBL" id="LAZL01000006">
    <property type="protein sequence ID" value="KMT66148.1"/>
    <property type="molecule type" value="Genomic_DNA"/>
</dbReference>
<keyword evidence="2" id="KW-1185">Reference proteome</keyword>
<dbReference type="OrthoDB" id="5768127at2"/>
<dbReference type="AlphaFoldDB" id="A0A0J8GZI9"/>
<gene>
    <name evidence="1" type="ORF">XM47_05080</name>
</gene>
<evidence type="ECO:0008006" key="3">
    <source>
        <dbReference type="Google" id="ProtNLM"/>
    </source>
</evidence>
<reference evidence="1 2" key="1">
    <citation type="submission" date="2015-04" db="EMBL/GenBank/DDBJ databases">
        <title>Draft Genome Sequence of the Novel Agar-Digesting Marine Bacterium Q1.</title>
        <authorList>
            <person name="Li Y."/>
            <person name="Li D."/>
            <person name="Chen G."/>
            <person name="Du Z."/>
        </authorList>
    </citation>
    <scope>NUCLEOTIDE SEQUENCE [LARGE SCALE GENOMIC DNA]</scope>
    <source>
        <strain evidence="1 2">Q1</strain>
    </source>
</reference>